<feature type="region of interest" description="Disordered" evidence="6">
    <location>
        <begin position="1279"/>
        <end position="1397"/>
    </location>
</feature>
<comment type="subcellular location">
    <subcellularLocation>
        <location evidence="1">Cytoplasm</location>
        <location evidence="1">Cytoskeleton</location>
        <location evidence="1">Spindle</location>
    </subcellularLocation>
</comment>
<evidence type="ECO:0000256" key="1">
    <source>
        <dbReference type="ARBA" id="ARBA00004186"/>
    </source>
</evidence>
<evidence type="ECO:0000313" key="9">
    <source>
        <dbReference type="Proteomes" id="UP001527925"/>
    </source>
</evidence>
<feature type="region of interest" description="Disordered" evidence="6">
    <location>
        <begin position="271"/>
        <end position="314"/>
    </location>
</feature>
<feature type="compositionally biased region" description="Polar residues" evidence="6">
    <location>
        <begin position="684"/>
        <end position="697"/>
    </location>
</feature>
<feature type="compositionally biased region" description="Low complexity" evidence="6">
    <location>
        <begin position="1780"/>
        <end position="1820"/>
    </location>
</feature>
<organism evidence="8 9">
    <name type="scientific">Polyrhizophydium stewartii</name>
    <dbReference type="NCBI Taxonomy" id="2732419"/>
    <lineage>
        <taxon>Eukaryota</taxon>
        <taxon>Fungi</taxon>
        <taxon>Fungi incertae sedis</taxon>
        <taxon>Chytridiomycota</taxon>
        <taxon>Chytridiomycota incertae sedis</taxon>
        <taxon>Chytridiomycetes</taxon>
        <taxon>Rhizophydiales</taxon>
        <taxon>Rhizophydiales incertae sedis</taxon>
        <taxon>Polyrhizophydium</taxon>
    </lineage>
</organism>
<comment type="similarity">
    <text evidence="2">Belongs to the CLASP family.</text>
</comment>
<feature type="compositionally biased region" description="Acidic residues" evidence="6">
    <location>
        <begin position="1702"/>
        <end position="1711"/>
    </location>
</feature>
<proteinExistence type="inferred from homology"/>
<dbReference type="Pfam" id="PF12348">
    <property type="entry name" value="CLASP_N"/>
    <property type="match status" value="1"/>
</dbReference>
<protein>
    <recommendedName>
        <fullName evidence="7">CUE domain-containing protein</fullName>
    </recommendedName>
</protein>
<keyword evidence="3" id="KW-0132">Cell division</keyword>
<feature type="region of interest" description="Disordered" evidence="6">
    <location>
        <begin position="1698"/>
        <end position="1731"/>
    </location>
</feature>
<comment type="caution">
    <text evidence="8">The sequence shown here is derived from an EMBL/GenBank/DDBJ whole genome shotgun (WGS) entry which is preliminary data.</text>
</comment>
<keyword evidence="5" id="KW-0498">Mitosis</keyword>
<dbReference type="InterPro" id="IPR003892">
    <property type="entry name" value="CUE"/>
</dbReference>
<dbReference type="PANTHER" id="PTHR21494">
    <property type="entry name" value="ACTIVATING SIGNAL COINTEGRATOR 1 COMPLEX SUBUNIT 2 ASC-1 COMPLEX SUBUNIT P100"/>
    <property type="match status" value="1"/>
</dbReference>
<feature type="domain" description="CUE" evidence="7">
    <location>
        <begin position="599"/>
        <end position="642"/>
    </location>
</feature>
<feature type="compositionally biased region" description="Low complexity" evidence="6">
    <location>
        <begin position="805"/>
        <end position="817"/>
    </location>
</feature>
<dbReference type="SUPFAM" id="SSF46934">
    <property type="entry name" value="UBA-like"/>
    <property type="match status" value="1"/>
</dbReference>
<dbReference type="PANTHER" id="PTHR21494:SF0">
    <property type="entry name" value="ACTIVATING SIGNAL COINTEGRATOR 1 COMPLEX SUBUNIT 2"/>
    <property type="match status" value="1"/>
</dbReference>
<dbReference type="Gene3D" id="1.10.8.10">
    <property type="entry name" value="DNA helicase RuvA subunit, C-terminal domain"/>
    <property type="match status" value="1"/>
</dbReference>
<feature type="compositionally biased region" description="Polar residues" evidence="6">
    <location>
        <begin position="1645"/>
        <end position="1656"/>
    </location>
</feature>
<feature type="region of interest" description="Disordered" evidence="6">
    <location>
        <begin position="797"/>
        <end position="817"/>
    </location>
</feature>
<feature type="compositionally biased region" description="Low complexity" evidence="6">
    <location>
        <begin position="1836"/>
        <end position="1849"/>
    </location>
</feature>
<dbReference type="InterPro" id="IPR041800">
    <property type="entry name" value="ASCC2_CUE"/>
</dbReference>
<evidence type="ECO:0000313" key="8">
    <source>
        <dbReference type="EMBL" id="KAL2911433.1"/>
    </source>
</evidence>
<dbReference type="Gene3D" id="1.25.10.10">
    <property type="entry name" value="Leucine-rich Repeat Variant"/>
    <property type="match status" value="2"/>
</dbReference>
<dbReference type="SUPFAM" id="SSF48371">
    <property type="entry name" value="ARM repeat"/>
    <property type="match status" value="1"/>
</dbReference>
<keyword evidence="4" id="KW-0493">Microtubule</keyword>
<evidence type="ECO:0000259" key="7">
    <source>
        <dbReference type="PROSITE" id="PS51140"/>
    </source>
</evidence>
<feature type="region of interest" description="Disordered" evidence="6">
    <location>
        <begin position="1645"/>
        <end position="1684"/>
    </location>
</feature>
<evidence type="ECO:0000256" key="5">
    <source>
        <dbReference type="ARBA" id="ARBA00022776"/>
    </source>
</evidence>
<dbReference type="PROSITE" id="PS51140">
    <property type="entry name" value="CUE"/>
    <property type="match status" value="1"/>
</dbReference>
<dbReference type="InterPro" id="IPR009060">
    <property type="entry name" value="UBA-like_sf"/>
</dbReference>
<evidence type="ECO:0000256" key="6">
    <source>
        <dbReference type="SAM" id="MobiDB-lite"/>
    </source>
</evidence>
<feature type="region of interest" description="Disordered" evidence="6">
    <location>
        <begin position="684"/>
        <end position="703"/>
    </location>
</feature>
<keyword evidence="5" id="KW-0131">Cell cycle</keyword>
<dbReference type="InterPro" id="IPR052586">
    <property type="entry name" value="ASCC2"/>
</dbReference>
<dbReference type="CDD" id="cd14364">
    <property type="entry name" value="CUE_ASCC2"/>
    <property type="match status" value="1"/>
</dbReference>
<dbReference type="EMBL" id="JADGIZ020000109">
    <property type="protein sequence ID" value="KAL2911433.1"/>
    <property type="molecule type" value="Genomic_DNA"/>
</dbReference>
<dbReference type="InterPro" id="IPR034085">
    <property type="entry name" value="TOG"/>
</dbReference>
<dbReference type="SMART" id="SM01349">
    <property type="entry name" value="TOG"/>
    <property type="match status" value="2"/>
</dbReference>
<feature type="compositionally biased region" description="Low complexity" evidence="6">
    <location>
        <begin position="1279"/>
        <end position="1292"/>
    </location>
</feature>
<dbReference type="InterPro" id="IPR024395">
    <property type="entry name" value="CLASP_N_dom"/>
</dbReference>
<feature type="compositionally biased region" description="Gly residues" evidence="6">
    <location>
        <begin position="300"/>
        <end position="313"/>
    </location>
</feature>
<gene>
    <name evidence="8" type="ORF">HK105_209084</name>
</gene>
<feature type="region of interest" description="Disordered" evidence="6">
    <location>
        <begin position="1766"/>
        <end position="1857"/>
    </location>
</feature>
<evidence type="ECO:0000256" key="4">
    <source>
        <dbReference type="ARBA" id="ARBA00022701"/>
    </source>
</evidence>
<feature type="region of interest" description="Disordered" evidence="6">
    <location>
        <begin position="85"/>
        <end position="108"/>
    </location>
</feature>
<dbReference type="InterPro" id="IPR011989">
    <property type="entry name" value="ARM-like"/>
</dbReference>
<evidence type="ECO:0000256" key="3">
    <source>
        <dbReference type="ARBA" id="ARBA00022618"/>
    </source>
</evidence>
<keyword evidence="9" id="KW-1185">Reference proteome</keyword>
<dbReference type="Proteomes" id="UP001527925">
    <property type="component" value="Unassembled WGS sequence"/>
</dbReference>
<dbReference type="InterPro" id="IPR016024">
    <property type="entry name" value="ARM-type_fold"/>
</dbReference>
<reference evidence="8 9" key="1">
    <citation type="submission" date="2023-09" db="EMBL/GenBank/DDBJ databases">
        <title>Pangenome analysis of Batrachochytrium dendrobatidis and related Chytrids.</title>
        <authorList>
            <person name="Yacoub M.N."/>
            <person name="Stajich J.E."/>
            <person name="James T.Y."/>
        </authorList>
    </citation>
    <scope>NUCLEOTIDE SEQUENCE [LARGE SCALE GENOMIC DNA]</scope>
    <source>
        <strain evidence="8 9">JEL0888</strain>
    </source>
</reference>
<name>A0ABR4MVZ5_9FUNG</name>
<accession>A0ABR4MVZ5</accession>
<evidence type="ECO:0000256" key="2">
    <source>
        <dbReference type="ARBA" id="ARBA00009549"/>
    </source>
</evidence>
<sequence length="2144" mass="231149">MAAIEPAAAQTVAFVGYVEPPVGPDSHDGMPAHTGAYAASADPDDELTGLRRQLLAAAAADVARLLDLDHTTFWSTVLWCRPGVGDGDGDGDGEARREQEEPPAPTRSSLVAFVDSYLDKRTALVRRLAEKHGHVTDANAASDPLFEEEHVLEQLMFRLAVRLLTPPSIASDAGETPDGAPLVARTLPGGDAEREWTDEAWLAACTATGLLECPRIVEACRLFALANASVMRPLLEHLFVLAPGLLDELSSALDYVLGEINGIQRRRQKASSAAAGGKGKGKGKAASADAGKGKGKGAGHDPGAGGGNTGGSGVNIAEEEAHDELAFLFDLMTTLEAVVCAGGSAVAHAVLGHPRLLQALAGVQDLASMYFVAFTTATGPQSTAAPDVLAVFADAGGDGERNPTARLARRLKRSILSLLHRLITVEFIEPARASVISSPADFERFEAGLCDLALGMLELSAIDGPATYLRDAPLLLDYEIEYSIADELRALIDLQKEHAGAASGPQLDDPLLAQLDATEQEESGPDHARMEYVIMSLEQLLVFSGNAETRRVISRHKQEQAWIERQIDENEVAVVTGGRIQNYSASSGHNEEANEEYVKRTILISHVHDLFPDLGDGFIEACLVAMGDDHELVIMKILEDDLPDHIKRLDRSLPRSAPPFAPSLPARTHSLAVVPVSRQDSILLTSGEETPVATQDTPAPRTPPPAFEQVLASRRNVFDGDEFDVFARGNQVDRSKISIGKTNRASGMEAERQEFLKAAKSRILDTQFEDEDDEYDDTYDSTDIKLAGTVELHAGDEDEGMVDSAPRAPSAAPADPTAPHEAYLVSLYTTDPSVFDQSQRKSAKRAAVRERTGMSDEQIEGWFKMLERNPRRDRLADAPALDHEVRQMAALFEQRETEENWTKFDEALMRLTAITRGSAHLPGFVSVIKTRLKSAIVSCLSTERTRLARTAMTLVEELGRTLRERFDPLADVLLPPVLKLTTRANKVFVASASLTIKTCISSCGLSSFAPALAEGLKNPSKTMRIASMECLSLLIECNPAERLVNYMDAIETTLRDGIVDSFSEVRDIARSMFEIYRPKFPDRADRFVDGLPETARKYLKLDKSKQIRTIAKIKAAVRAPSREFGLSAAAAAAAEEPSFTGSTSDLGRYDAQALGTGGSSSASAPLSMSLPASFTLGSKFAAPAAPPLPPAPAAPPVLGAPRRTLGEPARIAAPQQPEPPRVGQNRMTFLTEHLGGAQRVVRPEKQAPAAPPAADPAIKAKFKPMRVPVNQGAPLSGLSSGLASGASRPASLVAEGGRPASQTGMHALMPKASSDNLARGIEPGMLRRPNTTSARTSAAPGSLLGPADSRARRSTVPAPIPPMAVSSTAALGGSIKRTDSAASSRSHESPSSDTQLDLVKLKTDMKSADWAQRAGAMQTILSYMSHLRELDTEIVDFRSKMGAKLFEIIMLGVMDAHFRVVHLALQTAIYVVETPDLPQSVLEQTVPKVSSIYYSPNQKNKHGVGEAAKDVLLLLRARFTGDMLCDTVTQALHNPEFSMNLKMRAGCIGFLTELSQTHWEAYLSRPGCCKLLVSRLMPLLLETDPFVQRSLRSVLQTICATLPEAFWPAFAALKPTDKKQVSALFGKDIEFDKNAFVAACRASISPQPASPTSPQRMTPRALSLVQPKISARKPVTQTSPSRPGMFKTAEELMAEGHGEMGTDGETEDEESLASSRRESALSGSDINYGSEISSDGQVRQAWLHAENIESFSGMTMVHKLRLDGDSVDRQTTPTPRKDGQQQQEQQQQQQLPPRSASAAGTRSTTPGGSSRSSAPPQSGTRRPLSASAVRTQARYSSPTPSSPSPTTQTLHTVHMQQPTPEAEEAFLASGFNIAPDPSEETTESELQLADPTTLRHILFSDDDQPAELLMLMQQDQMLAASRLEAVVRASRKRRPSLWEANAAGILQVVLGSLTDVERTATSIKNSLVVLRELVANQTEFVLEQTTAVMLSVLQCETDADRSAEELLEIAFEVDAVLATIERHVPHEQLLKSVLVALDKDIGRSVCFGIMARLVAAHGDDIVGIEDDEDGSGEERFLEHLARGVDSQKSAARKAAFDCAYALRVRRGAEWGDRLYSAVRKAAGVPRESVIRGMMEKRLEHGIGA</sequence>